<accession>A0ABT9NQG7</accession>
<sequence length="110" mass="12097">MRLQLVTGFRFPTTDAAGVLVEERSATLGRLHDLRGTIDDRLQDASPGPVLGWTAEVHDHTLSVMLELDVLADDAWGQGPEVWQELEELIGCSEVGVERCTSMSILTRHA</sequence>
<name>A0ABT9NQG7_9ACTN</name>
<evidence type="ECO:0000313" key="2">
    <source>
        <dbReference type="Proteomes" id="UP001240447"/>
    </source>
</evidence>
<dbReference type="EMBL" id="JAUSQM010000001">
    <property type="protein sequence ID" value="MDP9822512.1"/>
    <property type="molecule type" value="Genomic_DNA"/>
</dbReference>
<evidence type="ECO:0000313" key="1">
    <source>
        <dbReference type="EMBL" id="MDP9822512.1"/>
    </source>
</evidence>
<organism evidence="1 2">
    <name type="scientific">Nocardioides massiliensis</name>
    <dbReference type="NCBI Taxonomy" id="1325935"/>
    <lineage>
        <taxon>Bacteria</taxon>
        <taxon>Bacillati</taxon>
        <taxon>Actinomycetota</taxon>
        <taxon>Actinomycetes</taxon>
        <taxon>Propionibacteriales</taxon>
        <taxon>Nocardioidaceae</taxon>
        <taxon>Nocardioides</taxon>
    </lineage>
</organism>
<comment type="caution">
    <text evidence="1">The sequence shown here is derived from an EMBL/GenBank/DDBJ whole genome shotgun (WGS) entry which is preliminary data.</text>
</comment>
<reference evidence="1 2" key="1">
    <citation type="submission" date="2023-07" db="EMBL/GenBank/DDBJ databases">
        <title>Sequencing the genomes of 1000 actinobacteria strains.</title>
        <authorList>
            <person name="Klenk H.-P."/>
        </authorList>
    </citation>
    <scope>NUCLEOTIDE SEQUENCE [LARGE SCALE GENOMIC DNA]</scope>
    <source>
        <strain evidence="1 2">GD13</strain>
    </source>
</reference>
<keyword evidence="2" id="KW-1185">Reference proteome</keyword>
<dbReference type="Proteomes" id="UP001240447">
    <property type="component" value="Unassembled WGS sequence"/>
</dbReference>
<gene>
    <name evidence="1" type="ORF">J2S59_002321</name>
</gene>
<protein>
    <submittedName>
        <fullName evidence="1">Uncharacterized protein</fullName>
    </submittedName>
</protein>
<proteinExistence type="predicted"/>
<dbReference type="RefSeq" id="WP_181641925.1">
    <property type="nucleotide sequence ID" value="NZ_CCXJ01000287.1"/>
</dbReference>